<name>A0A0F4PPT7_9GAMM</name>
<evidence type="ECO:0008006" key="3">
    <source>
        <dbReference type="Google" id="ProtNLM"/>
    </source>
</evidence>
<protein>
    <recommendedName>
        <fullName evidence="3">DUF3080 domain-containing protein</fullName>
    </recommendedName>
</protein>
<evidence type="ECO:0000313" key="2">
    <source>
        <dbReference type="Proteomes" id="UP000033664"/>
    </source>
</evidence>
<comment type="caution">
    <text evidence="1">The sequence shown here is derived from an EMBL/GenBank/DDBJ whole genome shotgun (WGS) entry which is preliminary data.</text>
</comment>
<dbReference type="eggNOG" id="ENOG502ZB35">
    <property type="taxonomic scope" value="Bacteria"/>
</dbReference>
<dbReference type="RefSeq" id="WP_045979763.1">
    <property type="nucleotide sequence ID" value="NZ_JXXY01000012.1"/>
</dbReference>
<dbReference type="AlphaFoldDB" id="A0A0F4PPT7"/>
<dbReference type="PATRIC" id="fig|151081.8.peg.2458"/>
<organism evidence="1 2">
    <name type="scientific">Pseudoalteromonas ruthenica</name>
    <dbReference type="NCBI Taxonomy" id="151081"/>
    <lineage>
        <taxon>Bacteria</taxon>
        <taxon>Pseudomonadati</taxon>
        <taxon>Pseudomonadota</taxon>
        <taxon>Gammaproteobacteria</taxon>
        <taxon>Alteromonadales</taxon>
        <taxon>Pseudoalteromonadaceae</taxon>
        <taxon>Pseudoalteromonas</taxon>
    </lineage>
</organism>
<dbReference type="PROSITE" id="PS51257">
    <property type="entry name" value="PROKAR_LIPOPROTEIN"/>
    <property type="match status" value="1"/>
</dbReference>
<dbReference type="Proteomes" id="UP000033664">
    <property type="component" value="Unassembled WGS sequence"/>
</dbReference>
<gene>
    <name evidence="1" type="ORF">TW72_17075</name>
</gene>
<reference evidence="1 2" key="1">
    <citation type="journal article" date="2015" name="BMC Genomics">
        <title>Genome mining reveals unlocked bioactive potential of marine Gram-negative bacteria.</title>
        <authorList>
            <person name="Machado H."/>
            <person name="Sonnenschein E.C."/>
            <person name="Melchiorsen J."/>
            <person name="Gram L."/>
        </authorList>
    </citation>
    <scope>NUCLEOTIDE SEQUENCE [LARGE SCALE GENOMIC DNA]</scope>
    <source>
        <strain evidence="1 2">S3137</strain>
    </source>
</reference>
<dbReference type="EMBL" id="JXXZ01000018">
    <property type="protein sequence ID" value="KJY96276.1"/>
    <property type="molecule type" value="Genomic_DNA"/>
</dbReference>
<proteinExistence type="predicted"/>
<dbReference type="OrthoDB" id="6296161at2"/>
<keyword evidence="2" id="KW-1185">Reference proteome</keyword>
<dbReference type="GeneID" id="58230211"/>
<evidence type="ECO:0000313" key="1">
    <source>
        <dbReference type="EMBL" id="KJY96276.1"/>
    </source>
</evidence>
<accession>A0A0F4PPT7</accession>
<sequence>MRIHSLILLALLTTGCSEPQSISATTSQQALVQLNAKLTGDLTSPLTPWPYSDAYLKQRHDLYQQFDRAALSKAQRATLDYLITEQRYVRRYQPWPLSSAIFRSEQALQDSQTQEQAAQWLELVKSRLQQGEQSQIFVNRYELAMMQGEVERLIELTDNSKLKSAATQLQQYLANYRPRNQLGLSQLPNGTQWYQAKLNYYTDQVQAPIKWLMQIQSKLATLSEYGIAPLRQPDNDQRDVGLDWRQGYVNKRQWAQQQSLSVEQTRLALLYMELDIGIHSQLWTEQMALTSLAKQGISKRRAKQMVYEVVAYPAMSFIYGHLIARD</sequence>